<keyword evidence="6" id="KW-1185">Reference proteome</keyword>
<evidence type="ECO:0000259" key="4">
    <source>
        <dbReference type="PROSITE" id="PS01180"/>
    </source>
</evidence>
<comment type="caution">
    <text evidence="5">The sequence shown here is derived from an EMBL/GenBank/DDBJ whole genome shotgun (WGS) entry which is preliminary data.</text>
</comment>
<feature type="domain" description="CUB" evidence="4">
    <location>
        <begin position="149"/>
        <end position="245"/>
    </location>
</feature>
<evidence type="ECO:0000256" key="3">
    <source>
        <dbReference type="PROSITE-ProRule" id="PRU00059"/>
    </source>
</evidence>
<reference evidence="5" key="1">
    <citation type="submission" date="2023-01" db="EMBL/GenBank/DDBJ databases">
        <title>Genome assembly of the deep-sea coral Lophelia pertusa.</title>
        <authorList>
            <person name="Herrera S."/>
            <person name="Cordes E."/>
        </authorList>
    </citation>
    <scope>NUCLEOTIDE SEQUENCE</scope>
    <source>
        <strain evidence="5">USNM1676648</strain>
        <tissue evidence="5">Polyp</tissue>
    </source>
</reference>
<dbReference type="Pfam" id="PF00431">
    <property type="entry name" value="CUB"/>
    <property type="match status" value="2"/>
</dbReference>
<dbReference type="InterPro" id="IPR000859">
    <property type="entry name" value="CUB_dom"/>
</dbReference>
<dbReference type="FunFam" id="2.60.120.290:FF:000005">
    <property type="entry name" value="Procollagen C-endopeptidase enhancer 1"/>
    <property type="match status" value="1"/>
</dbReference>
<proteinExistence type="predicted"/>
<dbReference type="OrthoDB" id="5976092at2759"/>
<dbReference type="PROSITE" id="PS01180">
    <property type="entry name" value="CUB"/>
    <property type="match status" value="2"/>
</dbReference>
<sequence>MVLYTAGLNIIDCSTIRQWVTASASYKTTITSPNYPFNYDNNLECAWLIEVDSDISFHGYIVKVTFNDFKLELSDPPCTNDVLKFYDGMSSLSGLLGGYCDTHHPEVIYSTRQYLYVKFHTDAYYYDLTNKGFSFSFSAVKQEEAAGICRSTDGSNKVRSLIGTSGTFFSPNYPVPYPNDVRCIWTISVPAGKRVKLTFEDFDLDKDFVTCDYQTEKIDYVQIRDGQVSEVKSLRFIADTRRQGL</sequence>
<dbReference type="PANTHER" id="PTHR24251:SF37">
    <property type="entry name" value="CUB DOMAIN-CONTAINING PROTEIN"/>
    <property type="match status" value="1"/>
</dbReference>
<comment type="caution">
    <text evidence="3">Lacks conserved residue(s) required for the propagation of feature annotation.</text>
</comment>
<dbReference type="PANTHER" id="PTHR24251">
    <property type="entry name" value="OVOCHYMASE-RELATED"/>
    <property type="match status" value="1"/>
</dbReference>
<evidence type="ECO:0000256" key="2">
    <source>
        <dbReference type="ARBA" id="ARBA00023157"/>
    </source>
</evidence>
<dbReference type="AlphaFoldDB" id="A0A9W9YZ51"/>
<keyword evidence="1" id="KW-0677">Repeat</keyword>
<evidence type="ECO:0000313" key="5">
    <source>
        <dbReference type="EMBL" id="KAJ7371404.1"/>
    </source>
</evidence>
<protein>
    <recommendedName>
        <fullName evidence="4">CUB domain-containing protein</fullName>
    </recommendedName>
</protein>
<feature type="domain" description="CUB" evidence="4">
    <location>
        <begin position="13"/>
        <end position="140"/>
    </location>
</feature>
<dbReference type="EMBL" id="MU826847">
    <property type="protein sequence ID" value="KAJ7371404.1"/>
    <property type="molecule type" value="Genomic_DNA"/>
</dbReference>
<evidence type="ECO:0000313" key="6">
    <source>
        <dbReference type="Proteomes" id="UP001163046"/>
    </source>
</evidence>
<dbReference type="SMART" id="SM00042">
    <property type="entry name" value="CUB"/>
    <property type="match status" value="2"/>
</dbReference>
<evidence type="ECO:0000256" key="1">
    <source>
        <dbReference type="ARBA" id="ARBA00022737"/>
    </source>
</evidence>
<accession>A0A9W9YZ51</accession>
<keyword evidence="2" id="KW-1015">Disulfide bond</keyword>
<name>A0A9W9YZ51_9CNID</name>
<gene>
    <name evidence="5" type="ORF">OS493_025866</name>
</gene>
<dbReference type="SUPFAM" id="SSF49854">
    <property type="entry name" value="Spermadhesin, CUB domain"/>
    <property type="match status" value="2"/>
</dbReference>
<dbReference type="CDD" id="cd00041">
    <property type="entry name" value="CUB"/>
    <property type="match status" value="2"/>
</dbReference>
<dbReference type="Proteomes" id="UP001163046">
    <property type="component" value="Unassembled WGS sequence"/>
</dbReference>
<organism evidence="5 6">
    <name type="scientific">Desmophyllum pertusum</name>
    <dbReference type="NCBI Taxonomy" id="174260"/>
    <lineage>
        <taxon>Eukaryota</taxon>
        <taxon>Metazoa</taxon>
        <taxon>Cnidaria</taxon>
        <taxon>Anthozoa</taxon>
        <taxon>Hexacorallia</taxon>
        <taxon>Scleractinia</taxon>
        <taxon>Caryophylliina</taxon>
        <taxon>Caryophylliidae</taxon>
        <taxon>Desmophyllum</taxon>
    </lineage>
</organism>
<dbReference type="InterPro" id="IPR035914">
    <property type="entry name" value="Sperma_CUB_dom_sf"/>
</dbReference>
<dbReference type="Gene3D" id="2.60.120.290">
    <property type="entry name" value="Spermadhesin, CUB domain"/>
    <property type="match status" value="2"/>
</dbReference>